<proteinExistence type="predicted"/>
<organism evidence="1">
    <name type="scientific">viral metagenome</name>
    <dbReference type="NCBI Taxonomy" id="1070528"/>
    <lineage>
        <taxon>unclassified sequences</taxon>
        <taxon>metagenomes</taxon>
        <taxon>organismal metagenomes</taxon>
    </lineage>
</organism>
<accession>A0A6M3XWY1</accession>
<sequence>MFVDWDFVADQFQQYADTDPVHWNEGEGCIHFAGVPVFYQRHDDHFILEADGIRVEIPRI</sequence>
<dbReference type="EMBL" id="MT144992">
    <property type="protein sequence ID" value="QJI02323.1"/>
    <property type="molecule type" value="Genomic_DNA"/>
</dbReference>
<name>A0A6M3XWY1_9ZZZZ</name>
<gene>
    <name evidence="1" type="ORF">TM448B03123_0004</name>
</gene>
<evidence type="ECO:0000313" key="1">
    <source>
        <dbReference type="EMBL" id="QJI02323.1"/>
    </source>
</evidence>
<dbReference type="AlphaFoldDB" id="A0A6M3XWY1"/>
<protein>
    <submittedName>
        <fullName evidence="1">Uncharacterized protein</fullName>
    </submittedName>
</protein>
<reference evidence="1" key="1">
    <citation type="submission" date="2020-03" db="EMBL/GenBank/DDBJ databases">
        <title>The deep terrestrial virosphere.</title>
        <authorList>
            <person name="Holmfeldt K."/>
            <person name="Nilsson E."/>
            <person name="Simone D."/>
            <person name="Lopez-Fernandez M."/>
            <person name="Wu X."/>
            <person name="de Brujin I."/>
            <person name="Lundin D."/>
            <person name="Andersson A."/>
            <person name="Bertilsson S."/>
            <person name="Dopson M."/>
        </authorList>
    </citation>
    <scope>NUCLEOTIDE SEQUENCE</scope>
    <source>
        <strain evidence="1">TM448B03123</strain>
    </source>
</reference>